<dbReference type="OrthoDB" id="67933at2759"/>
<keyword evidence="2" id="KW-0677">Repeat</keyword>
<dbReference type="InterPro" id="IPR045060">
    <property type="entry name" value="Phe-tRNA-ligase_IIc_bsu"/>
</dbReference>
<dbReference type="GO" id="GO:0006432">
    <property type="term" value="P:phenylalanyl-tRNA aminoacylation"/>
    <property type="evidence" value="ECO:0007669"/>
    <property type="project" value="InterPro"/>
</dbReference>
<name>A0A2H4KB79_PENJP</name>
<dbReference type="AlphaFoldDB" id="A0A2H4KB79"/>
<keyword evidence="1" id="KW-0433">Leucine-rich repeat</keyword>
<dbReference type="GO" id="GO:0003723">
    <property type="term" value="F:RNA binding"/>
    <property type="evidence" value="ECO:0007669"/>
    <property type="project" value="InterPro"/>
</dbReference>
<dbReference type="PROSITE" id="PS51450">
    <property type="entry name" value="LRR"/>
    <property type="match status" value="2"/>
</dbReference>
<dbReference type="PANTHER" id="PTHR10947:SF3">
    <property type="entry name" value="LEUCINE-RICH REPEAT-CONTAINING PROTEIN 47"/>
    <property type="match status" value="1"/>
</dbReference>
<reference evidence="5" key="1">
    <citation type="submission" date="2016-07" db="EMBL/GenBank/DDBJ databases">
        <title>LRR containing proteins function in the innate immune reaction in kuruma shrimp Marsupenaeus japonicus as pattern recognition proteins.</title>
        <authorList>
            <person name="Wang J.-X."/>
            <person name="Zhao X.-F."/>
        </authorList>
    </citation>
    <scope>NUCLEOTIDE SEQUENCE</scope>
</reference>
<evidence type="ECO:0000256" key="3">
    <source>
        <dbReference type="SAM" id="MobiDB-lite"/>
    </source>
</evidence>
<dbReference type="Gene3D" id="3.50.40.10">
    <property type="entry name" value="Phenylalanyl-trna Synthetase, Chain B, domain 3"/>
    <property type="match status" value="1"/>
</dbReference>
<dbReference type="InterPro" id="IPR001611">
    <property type="entry name" value="Leu-rich_rpt"/>
</dbReference>
<evidence type="ECO:0000313" key="5">
    <source>
        <dbReference type="EMBL" id="ASR74814.1"/>
    </source>
</evidence>
<feature type="compositionally biased region" description="Basic residues" evidence="3">
    <location>
        <begin position="252"/>
        <end position="262"/>
    </location>
</feature>
<dbReference type="InterPro" id="IPR020825">
    <property type="entry name" value="Phe-tRNA_synthase-like_B3/B4"/>
</dbReference>
<dbReference type="InterPro" id="IPR032675">
    <property type="entry name" value="LRR_dom_sf"/>
</dbReference>
<sequence length="524" mass="58805">MWPELRKVKDENRYELVLMGEDVNKKIENEGLDPDLCHLTQLNFLRVSKSPLSSVPESISLLANLTNLVLDGNKLESLSGAIGKLDKLKVLDVSRNSLETLPEEIGQLTRLTTLNVSFNKLASLPCLKECIHLALLDVRDNCLTEFPDVAQDSLALLADIKFARNNISEIPVSIHVLPSLKLLDLEGNNIKVVPGDLIDCVKLKELNLKGNPLSDRRFRKLVESDRCLPKQVLDYVRQHCPKVHVQEGKGGGKGKKGKGGKGKNKDQDQMDEMCNELHVLSLTEETPPIRVDPVVKDVRPYIACCILRKIDLNGENFKKFISLQTKLHEGICEKRLAATIATHDLAKIKGPLKYTARDPKEILIHPLIRGKEVTAKALHQALQHEAEVQRKQMKKNSITGIHKYLHIVESWNVWPCIEDSAGTVVSLPPITNAENTKITEETTDVFIEVTSSRTLGKTKEVLDALLLAILQSNICPEKNEADKTVMTIQQVRVEDEDGKLRVLYPSRTDLTYENEKIRVVMPEK</sequence>
<dbReference type="InterPro" id="IPR003591">
    <property type="entry name" value="Leu-rich_rpt_typical-subtyp"/>
</dbReference>
<accession>A0A2H4KB79</accession>
<protein>
    <submittedName>
        <fullName evidence="5">Leucine-rich repeat-containing protein</fullName>
    </submittedName>
</protein>
<evidence type="ECO:0000256" key="2">
    <source>
        <dbReference type="ARBA" id="ARBA00022737"/>
    </source>
</evidence>
<dbReference type="Gene3D" id="3.80.10.10">
    <property type="entry name" value="Ribonuclease Inhibitor"/>
    <property type="match status" value="1"/>
</dbReference>
<dbReference type="InterPro" id="IPR005146">
    <property type="entry name" value="B3/B4_tRNA-bd"/>
</dbReference>
<gene>
    <name evidence="5" type="primary">LRR3</name>
</gene>
<feature type="domain" description="B3/B4 tRNA-binding" evidence="4">
    <location>
        <begin position="298"/>
        <end position="474"/>
    </location>
</feature>
<dbReference type="SMART" id="SM00369">
    <property type="entry name" value="LRR_TYP"/>
    <property type="match status" value="5"/>
</dbReference>
<feature type="region of interest" description="Disordered" evidence="3">
    <location>
        <begin position="245"/>
        <end position="268"/>
    </location>
</feature>
<dbReference type="SMART" id="SM00364">
    <property type="entry name" value="LRR_BAC"/>
    <property type="match status" value="5"/>
</dbReference>
<dbReference type="EMBL" id="KX550100">
    <property type="protein sequence ID" value="ASR74814.1"/>
    <property type="molecule type" value="mRNA"/>
</dbReference>
<dbReference type="PANTHER" id="PTHR10947">
    <property type="entry name" value="PHENYLALANYL-TRNA SYNTHETASE BETA CHAIN AND LEUCINE-RICH REPEAT-CONTAINING PROTEIN 47"/>
    <property type="match status" value="1"/>
</dbReference>
<dbReference type="SMART" id="SM00873">
    <property type="entry name" value="B3_4"/>
    <property type="match status" value="1"/>
</dbReference>
<evidence type="ECO:0000256" key="1">
    <source>
        <dbReference type="ARBA" id="ARBA00022614"/>
    </source>
</evidence>
<dbReference type="Pfam" id="PF13855">
    <property type="entry name" value="LRR_8"/>
    <property type="match status" value="2"/>
</dbReference>
<organism evidence="5">
    <name type="scientific">Penaeus japonicus</name>
    <name type="common">Kuruma prawn</name>
    <name type="synonym">Marsupenaeus japonicus</name>
    <dbReference type="NCBI Taxonomy" id="27405"/>
    <lineage>
        <taxon>Eukaryota</taxon>
        <taxon>Metazoa</taxon>
        <taxon>Ecdysozoa</taxon>
        <taxon>Arthropoda</taxon>
        <taxon>Crustacea</taxon>
        <taxon>Multicrustacea</taxon>
        <taxon>Malacostraca</taxon>
        <taxon>Eumalacostraca</taxon>
        <taxon>Eucarida</taxon>
        <taxon>Decapoda</taxon>
        <taxon>Dendrobranchiata</taxon>
        <taxon>Penaeoidea</taxon>
        <taxon>Penaeidae</taxon>
        <taxon>Penaeus</taxon>
    </lineage>
</organism>
<dbReference type="SUPFAM" id="SSF52058">
    <property type="entry name" value="L domain-like"/>
    <property type="match status" value="1"/>
</dbReference>
<dbReference type="GO" id="GO:0004826">
    <property type="term" value="F:phenylalanine-tRNA ligase activity"/>
    <property type="evidence" value="ECO:0007669"/>
    <property type="project" value="InterPro"/>
</dbReference>
<evidence type="ECO:0000259" key="4">
    <source>
        <dbReference type="SMART" id="SM00873"/>
    </source>
</evidence>
<proteinExistence type="evidence at transcript level"/>